<keyword evidence="1" id="KW-0596">Phosphopantetheine</keyword>
<protein>
    <recommendedName>
        <fullName evidence="3">Carrier domain-containing protein</fullName>
    </recommendedName>
</protein>
<dbReference type="InterPro" id="IPR009081">
    <property type="entry name" value="PP-bd_ACP"/>
</dbReference>
<dbReference type="InterPro" id="IPR036736">
    <property type="entry name" value="ACP-like_sf"/>
</dbReference>
<comment type="caution">
    <text evidence="4">The sequence shown here is derived from an EMBL/GenBank/DDBJ whole genome shotgun (WGS) entry which is preliminary data.</text>
</comment>
<dbReference type="SUPFAM" id="SSF50998">
    <property type="entry name" value="Quinoprotein alcohol dehydrogenase-like"/>
    <property type="match status" value="1"/>
</dbReference>
<accession>A0A8J2WFN3</accession>
<dbReference type="PROSITE" id="PS00012">
    <property type="entry name" value="PHOSPHOPANTETHEINE"/>
    <property type="match status" value="1"/>
</dbReference>
<dbReference type="PROSITE" id="PS50075">
    <property type="entry name" value="CARRIER"/>
    <property type="match status" value="1"/>
</dbReference>
<evidence type="ECO:0000313" key="5">
    <source>
        <dbReference type="Proteomes" id="UP000789390"/>
    </source>
</evidence>
<dbReference type="PANTHER" id="PTHR44394">
    <property type="entry name" value="BETA-ALANINE-ACTIVATING ENZYME"/>
    <property type="match status" value="1"/>
</dbReference>
<evidence type="ECO:0000256" key="1">
    <source>
        <dbReference type="ARBA" id="ARBA00022450"/>
    </source>
</evidence>
<feature type="domain" description="Carrier" evidence="3">
    <location>
        <begin position="498"/>
        <end position="573"/>
    </location>
</feature>
<keyword evidence="2" id="KW-0597">Phosphoprotein</keyword>
<organism evidence="4 5">
    <name type="scientific">Daphnia galeata</name>
    <dbReference type="NCBI Taxonomy" id="27404"/>
    <lineage>
        <taxon>Eukaryota</taxon>
        <taxon>Metazoa</taxon>
        <taxon>Ecdysozoa</taxon>
        <taxon>Arthropoda</taxon>
        <taxon>Crustacea</taxon>
        <taxon>Branchiopoda</taxon>
        <taxon>Diplostraca</taxon>
        <taxon>Cladocera</taxon>
        <taxon>Anomopoda</taxon>
        <taxon>Daphniidae</taxon>
        <taxon>Daphnia</taxon>
    </lineage>
</organism>
<reference evidence="4" key="1">
    <citation type="submission" date="2021-11" db="EMBL/GenBank/DDBJ databases">
        <authorList>
            <person name="Schell T."/>
        </authorList>
    </citation>
    <scope>NUCLEOTIDE SEQUENCE</scope>
    <source>
        <strain evidence="4">M5</strain>
    </source>
</reference>
<dbReference type="Proteomes" id="UP000789390">
    <property type="component" value="Unassembled WGS sequence"/>
</dbReference>
<dbReference type="EMBL" id="CAKKLH010000190">
    <property type="protein sequence ID" value="CAH0105495.1"/>
    <property type="molecule type" value="Genomic_DNA"/>
</dbReference>
<dbReference type="GO" id="GO:0043041">
    <property type="term" value="P:amino acid activation for nonribosomal peptide biosynthetic process"/>
    <property type="evidence" value="ECO:0007669"/>
    <property type="project" value="TreeGrafter"/>
</dbReference>
<sequence length="940" mass="104783">MPKFLLDYVFPIRNPQATAVIYHNGESSITLLYEDLSNDVHQISKVLIPICYRNCVVVSAIKQLHHLIPSLILGVLKSEASFMYLDPDFPLLKQQEILKRSKALIVVSDSTKAFPGWKLTNKVTVFGMNELHVFQECLPSETMNLPLPEEWNIAYLIHTSGSTGTPKVVRVPHTCLLPNILDLRTESVFSQTDVIFMASPFTFDPSLVDLFLAVSTGARMILVKPSIKAMPSKLAKIIHSENVTFLQATPSFFLQFGPQLSKNYLLYPSSPLRIIVLGGEAFPAPKTLSEYCSPGNSTVFYNIYGITEVSCWATLSKIESNEIQVDLGQALGKTDLLVLNEEEEEIHQQQGGEGYLWLGGRRVCLLDDETPHSIKKPVFRPTGDRVEFLNGKLYYRGRKDETVKRMGKRLNLHSIEILALSSGLVHQCCALLDSNQLLILVCSGISVVDHLLQFFQDNAAPVEQPDVIRILDSLPVSKHGKIDRKKLLHIIQTVPKYEGTLNWETSLENEWRNATGQTASDESNFILSGGNSLSALRLVARIQEETVRPLPLLTDILLNQNWKEIVDYIRKETLIGCTTSLQKKSKVQIFQRSRPSSQVLDVTSKASTLELKQIWKFNLKKCIDASPLVIQRKEGDVVFIGSHSHRFSAVKLDNGQEIWTTELPERIESSASCDLDGLNVFVGCYDGNLYCLDALTGRIFWHYSTGDSIKSSPVCTGPTVIFGSHDHTLYSLSTARGELLWKRTISEGSLFASVAWDGNNRILSAALDGTCSALDVTSGQLLWTIKLSTPIFSSPVWCSKSERCLLASVDGFLNCFSADTAGIVWRFQADGPIFSTPTVADKRIIFGSHDHYLYCLDEESGLQLWRVGFTNTIYSSPFVTSVIVICSDTSGYLKILELATGRLLAETRLDGEVFSSPVMVDQLVVVGCRDDNLYCFELNH</sequence>
<dbReference type="InterPro" id="IPR020845">
    <property type="entry name" value="AMP-binding_CS"/>
</dbReference>
<dbReference type="InterPro" id="IPR006162">
    <property type="entry name" value="Ppantetheine_attach_site"/>
</dbReference>
<dbReference type="Pfam" id="PF13570">
    <property type="entry name" value="Beta-prop_ACSF4"/>
    <property type="match status" value="1"/>
</dbReference>
<dbReference type="Gene3D" id="2.40.10.480">
    <property type="match status" value="1"/>
</dbReference>
<proteinExistence type="predicted"/>
<dbReference type="PROSITE" id="PS00455">
    <property type="entry name" value="AMP_BINDING"/>
    <property type="match status" value="1"/>
</dbReference>
<dbReference type="SUPFAM" id="SSF56801">
    <property type="entry name" value="Acetyl-CoA synthetase-like"/>
    <property type="match status" value="1"/>
</dbReference>
<dbReference type="Gene3D" id="2.130.10.10">
    <property type="entry name" value="YVTN repeat-like/Quinoprotein amine dehydrogenase"/>
    <property type="match status" value="2"/>
</dbReference>
<dbReference type="InterPro" id="IPR011047">
    <property type="entry name" value="Quinoprotein_ADH-like_sf"/>
</dbReference>
<keyword evidence="5" id="KW-1185">Reference proteome</keyword>
<name>A0A8J2WFN3_9CRUS</name>
<dbReference type="InterPro" id="IPR045851">
    <property type="entry name" value="AMP-bd_C_sf"/>
</dbReference>
<dbReference type="Pfam" id="PF00501">
    <property type="entry name" value="AMP-binding"/>
    <property type="match status" value="1"/>
</dbReference>
<dbReference type="InterPro" id="IPR000873">
    <property type="entry name" value="AMP-dep_synth/lig_dom"/>
</dbReference>
<dbReference type="InterPro" id="IPR052091">
    <property type="entry name" value="Beta-ala_Activ/Resist"/>
</dbReference>
<dbReference type="Gene3D" id="3.30.300.30">
    <property type="match status" value="1"/>
</dbReference>
<dbReference type="InterPro" id="IPR018391">
    <property type="entry name" value="PQQ_b-propeller_rpt"/>
</dbReference>
<evidence type="ECO:0000256" key="2">
    <source>
        <dbReference type="ARBA" id="ARBA00022553"/>
    </source>
</evidence>
<dbReference type="Gene3D" id="1.10.1200.10">
    <property type="entry name" value="ACP-like"/>
    <property type="match status" value="1"/>
</dbReference>
<dbReference type="InterPro" id="IPR002372">
    <property type="entry name" value="PQQ_rpt_dom"/>
</dbReference>
<dbReference type="Gene3D" id="3.40.50.12780">
    <property type="entry name" value="N-terminal domain of ligase-like"/>
    <property type="match status" value="1"/>
</dbReference>
<dbReference type="InterPro" id="IPR015943">
    <property type="entry name" value="WD40/YVTN_repeat-like_dom_sf"/>
</dbReference>
<gene>
    <name evidence="4" type="ORF">DGAL_LOCUS8547</name>
</gene>
<dbReference type="AlphaFoldDB" id="A0A8J2WFN3"/>
<dbReference type="InterPro" id="IPR042099">
    <property type="entry name" value="ANL_N_sf"/>
</dbReference>
<evidence type="ECO:0000259" key="3">
    <source>
        <dbReference type="PROSITE" id="PS50075"/>
    </source>
</evidence>
<dbReference type="SMART" id="SM00564">
    <property type="entry name" value="PQQ"/>
    <property type="match status" value="6"/>
</dbReference>
<dbReference type="PANTHER" id="PTHR44394:SF1">
    <property type="entry name" value="BETA-ALANINE-ACTIVATING ENZYME"/>
    <property type="match status" value="1"/>
</dbReference>
<evidence type="ECO:0000313" key="4">
    <source>
        <dbReference type="EMBL" id="CAH0105495.1"/>
    </source>
</evidence>
<dbReference type="OrthoDB" id="408177at2759"/>